<accession>G8X060</accession>
<name>G8X060_STREN</name>
<dbReference type="EMBL" id="CP003219">
    <property type="protein sequence ID" value="AEW96052.1"/>
    <property type="molecule type" value="Genomic_DNA"/>
</dbReference>
<dbReference type="HOGENOM" id="CLU_3173559_0_0_11"/>
<proteinExistence type="predicted"/>
<keyword evidence="3" id="KW-1185">Reference proteome</keyword>
<organism evidence="2 3">
    <name type="scientific">Streptantibioticus cattleyicolor (strain ATCC 35852 / DSM 46488 / JCM 4925 / NBRC 14057 / NRRL 8057)</name>
    <name type="common">Streptomyces cattleya</name>
    <dbReference type="NCBI Taxonomy" id="1003195"/>
    <lineage>
        <taxon>Bacteria</taxon>
        <taxon>Bacillati</taxon>
        <taxon>Actinomycetota</taxon>
        <taxon>Actinomycetes</taxon>
        <taxon>Kitasatosporales</taxon>
        <taxon>Streptomycetaceae</taxon>
        <taxon>Streptantibioticus</taxon>
    </lineage>
</organism>
<evidence type="ECO:0000256" key="1">
    <source>
        <dbReference type="SAM" id="MobiDB-lite"/>
    </source>
</evidence>
<dbReference type="AlphaFoldDB" id="G8X060"/>
<gene>
    <name evidence="2" type="ordered locus">SCATT_36810</name>
</gene>
<reference evidence="3" key="1">
    <citation type="submission" date="2011-12" db="EMBL/GenBank/DDBJ databases">
        <title>Complete genome sequence of Streptomyces cattleya strain DSM 46488.</title>
        <authorList>
            <person name="Ou H.-Y."/>
            <person name="Li P."/>
            <person name="Zhao C."/>
            <person name="O'Hagan D."/>
            <person name="Deng Z."/>
        </authorList>
    </citation>
    <scope>NUCLEOTIDE SEQUENCE [LARGE SCALE GENOMIC DNA]</scope>
    <source>
        <strain evidence="3">ATCC 35852 / DSM 46488 / JCM 4925 / NBRC 14057 / NRRL 8057</strain>
    </source>
</reference>
<dbReference type="KEGG" id="scy:SCATT_36810"/>
<dbReference type="STRING" id="1003195.SCATT_36810"/>
<dbReference type="PATRIC" id="fig|1003195.29.peg.3671"/>
<sequence>MLDQAAVPNSAKASRRYASAESGVAGTGEPHAGLGVNRPARNRARGP</sequence>
<protein>
    <submittedName>
        <fullName evidence="2">Uncharacterized protein</fullName>
    </submittedName>
</protein>
<dbReference type="Proteomes" id="UP000007842">
    <property type="component" value="Chromosome"/>
</dbReference>
<evidence type="ECO:0000313" key="3">
    <source>
        <dbReference type="Proteomes" id="UP000007842"/>
    </source>
</evidence>
<evidence type="ECO:0000313" key="2">
    <source>
        <dbReference type="EMBL" id="AEW96052.1"/>
    </source>
</evidence>
<feature type="region of interest" description="Disordered" evidence="1">
    <location>
        <begin position="1"/>
        <end position="47"/>
    </location>
</feature>